<evidence type="ECO:0000313" key="3">
    <source>
        <dbReference type="Proteomes" id="UP000229526"/>
    </source>
</evidence>
<gene>
    <name evidence="2" type="ORF">COU11_00680</name>
</gene>
<evidence type="ECO:0000256" key="1">
    <source>
        <dbReference type="SAM" id="Phobius"/>
    </source>
</evidence>
<dbReference type="Proteomes" id="UP000229526">
    <property type="component" value="Unassembled WGS sequence"/>
</dbReference>
<organism evidence="2 3">
    <name type="scientific">Candidatus Harrisonbacteria bacterium CG10_big_fil_rev_8_21_14_0_10_49_15</name>
    <dbReference type="NCBI Taxonomy" id="1974587"/>
    <lineage>
        <taxon>Bacteria</taxon>
        <taxon>Candidatus Harrisoniibacteriota</taxon>
    </lineage>
</organism>
<dbReference type="EMBL" id="PFBD01000005">
    <property type="protein sequence ID" value="PIR87385.1"/>
    <property type="molecule type" value="Genomic_DNA"/>
</dbReference>
<sequence>MKKTDQSSKKDSAADQIMSDLKKDFRVVGRGRVHAWYAFLSIGVLAGITLGVMLVANRSGQLEGAEAARQTRMGVVLSGSAQNINAIKAIYTIDVKNTNPNSWLGGEQVSQPYTVNKAGLTKTNSGLFTGQVIKKGKMSPNLVAVMNDNSLIFGQKTKVESNGFFSSGDKNRILIDVDGPRIDSTQRALFKLTAVYVDDSGKEVKRSDVPVLGNLTCGADIPETGCTPYNRSFAIGSDGRVLSPGAVSMYSDGLTFRLPNGWRRTAQTGFILPSTGGSFHFIIRQDGDPKSKTYRDFYISKIVNRGPVITAPNAPIPPALDLDTDAPINSNDSDLSPVEDGNDAGILDNASTLKITTQSSRTHAVNRGTNQTIFYLKAEGGDAEVKNLTLTFGGSALSDADPFTVALLDFRNRNKTWGDSTTATCTPVNSRCSVSFDPNANLSADSTKVIGLRFDSSNFSDQSGQKDSLAVIIQEETDAAWLPETATSTRNLTSSEVPITLFEALYN</sequence>
<name>A0A2H0UNP4_9BACT</name>
<protein>
    <submittedName>
        <fullName evidence="2">Uncharacterized protein</fullName>
    </submittedName>
</protein>
<accession>A0A2H0UNP4</accession>
<feature type="transmembrane region" description="Helical" evidence="1">
    <location>
        <begin position="35"/>
        <end position="56"/>
    </location>
</feature>
<comment type="caution">
    <text evidence="2">The sequence shown here is derived from an EMBL/GenBank/DDBJ whole genome shotgun (WGS) entry which is preliminary data.</text>
</comment>
<proteinExistence type="predicted"/>
<evidence type="ECO:0000313" key="2">
    <source>
        <dbReference type="EMBL" id="PIR87385.1"/>
    </source>
</evidence>
<keyword evidence="1" id="KW-1133">Transmembrane helix</keyword>
<dbReference type="AlphaFoldDB" id="A0A2H0UNP4"/>
<keyword evidence="1" id="KW-0812">Transmembrane</keyword>
<reference evidence="3" key="1">
    <citation type="submission" date="2017-09" db="EMBL/GenBank/DDBJ databases">
        <title>Depth-based differentiation of microbial function through sediment-hosted aquifers and enrichment of novel symbionts in the deep terrestrial subsurface.</title>
        <authorList>
            <person name="Probst A.J."/>
            <person name="Ladd B."/>
            <person name="Jarett J.K."/>
            <person name="Geller-Mcgrath D.E."/>
            <person name="Sieber C.M.K."/>
            <person name="Emerson J.B."/>
            <person name="Anantharaman K."/>
            <person name="Thomas B.C."/>
            <person name="Malmstrom R."/>
            <person name="Stieglmeier M."/>
            <person name="Klingl A."/>
            <person name="Woyke T."/>
            <person name="Ryan C.M."/>
            <person name="Banfield J.F."/>
        </authorList>
    </citation>
    <scope>NUCLEOTIDE SEQUENCE [LARGE SCALE GENOMIC DNA]</scope>
</reference>
<keyword evidence="1" id="KW-0472">Membrane</keyword>